<gene>
    <name evidence="1" type="ORF">RND71_031363</name>
</gene>
<name>A0AAE1UXF0_9SOLA</name>
<dbReference type="Proteomes" id="UP001291623">
    <property type="component" value="Unassembled WGS sequence"/>
</dbReference>
<evidence type="ECO:0000313" key="1">
    <source>
        <dbReference type="EMBL" id="KAK4348608.1"/>
    </source>
</evidence>
<organism evidence="1 2">
    <name type="scientific">Anisodus tanguticus</name>
    <dbReference type="NCBI Taxonomy" id="243964"/>
    <lineage>
        <taxon>Eukaryota</taxon>
        <taxon>Viridiplantae</taxon>
        <taxon>Streptophyta</taxon>
        <taxon>Embryophyta</taxon>
        <taxon>Tracheophyta</taxon>
        <taxon>Spermatophyta</taxon>
        <taxon>Magnoliopsida</taxon>
        <taxon>eudicotyledons</taxon>
        <taxon>Gunneridae</taxon>
        <taxon>Pentapetalae</taxon>
        <taxon>asterids</taxon>
        <taxon>lamiids</taxon>
        <taxon>Solanales</taxon>
        <taxon>Solanaceae</taxon>
        <taxon>Solanoideae</taxon>
        <taxon>Hyoscyameae</taxon>
        <taxon>Anisodus</taxon>
    </lineage>
</organism>
<proteinExistence type="predicted"/>
<comment type="caution">
    <text evidence="1">The sequence shown here is derived from an EMBL/GenBank/DDBJ whole genome shotgun (WGS) entry which is preliminary data.</text>
</comment>
<reference evidence="1" key="1">
    <citation type="submission" date="2023-12" db="EMBL/GenBank/DDBJ databases">
        <title>Genome assembly of Anisodus tanguticus.</title>
        <authorList>
            <person name="Wang Y.-J."/>
        </authorList>
    </citation>
    <scope>NUCLEOTIDE SEQUENCE</scope>
    <source>
        <strain evidence="1">KB-2021</strain>
        <tissue evidence="1">Leaf</tissue>
    </source>
</reference>
<sequence>MEEDWGDIFNGIQEIDSDQEMEEAEVDIGEDTEDFVNKLLKKVEKIDIAGLNNRVSSRIIHHGWLLQARNTAIDNIVRTGGPFMFRKITVYSAVIYVDRDDSRKEYAKIKTVEVIMSTLGDVRLMSLKPFILAAAATLLASNPKILTKTQIEHDINNVLPPNWIIPLDENGLYWAVRLLAVTCLSLAAKMDEDVRLMNHRPSVIAAAATLLAVNQDLTKEEVEIEIYALPLNGFLQIVSLS</sequence>
<keyword evidence="2" id="KW-1185">Reference proteome</keyword>
<protein>
    <submittedName>
        <fullName evidence="1">Uncharacterized protein</fullName>
    </submittedName>
</protein>
<dbReference type="EMBL" id="JAVYJV010000017">
    <property type="protein sequence ID" value="KAK4348608.1"/>
    <property type="molecule type" value="Genomic_DNA"/>
</dbReference>
<dbReference type="Gene3D" id="1.10.472.10">
    <property type="entry name" value="Cyclin-like"/>
    <property type="match status" value="1"/>
</dbReference>
<dbReference type="AlphaFoldDB" id="A0AAE1UXF0"/>
<evidence type="ECO:0000313" key="2">
    <source>
        <dbReference type="Proteomes" id="UP001291623"/>
    </source>
</evidence>
<accession>A0AAE1UXF0</accession>